<evidence type="ECO:0000256" key="5">
    <source>
        <dbReference type="RuleBase" id="RU000688"/>
    </source>
</evidence>
<evidence type="ECO:0000256" key="1">
    <source>
        <dbReference type="ARBA" id="ARBA00004370"/>
    </source>
</evidence>
<keyword evidence="5" id="KW-0807">Transducer</keyword>
<keyword evidence="3 7" id="KW-1133">Transmembrane helix</keyword>
<dbReference type="PANTHER" id="PTHR46641">
    <property type="entry name" value="FMRFAMIDE RECEPTOR-RELATED"/>
    <property type="match status" value="1"/>
</dbReference>
<keyword evidence="4 7" id="KW-0472">Membrane</keyword>
<feature type="compositionally biased region" description="Basic and acidic residues" evidence="6">
    <location>
        <begin position="589"/>
        <end position="605"/>
    </location>
</feature>
<dbReference type="GO" id="GO:0016020">
    <property type="term" value="C:membrane"/>
    <property type="evidence" value="ECO:0007669"/>
    <property type="project" value="UniProtKB-SubCell"/>
</dbReference>
<comment type="similarity">
    <text evidence="5">Belongs to the G-protein coupled receptor 1 family.</text>
</comment>
<dbReference type="SUPFAM" id="SSF81321">
    <property type="entry name" value="Family A G protein-coupled receptor-like"/>
    <property type="match status" value="1"/>
</dbReference>
<accession>A0A3M7QLK4</accession>
<dbReference type="OrthoDB" id="10496279at2759"/>
<proteinExistence type="inferred from homology"/>
<feature type="transmembrane region" description="Helical" evidence="7">
    <location>
        <begin position="45"/>
        <end position="66"/>
    </location>
</feature>
<feature type="region of interest" description="Disordered" evidence="6">
    <location>
        <begin position="586"/>
        <end position="605"/>
    </location>
</feature>
<dbReference type="Proteomes" id="UP000276133">
    <property type="component" value="Unassembled WGS sequence"/>
</dbReference>
<dbReference type="EMBL" id="REGN01005813">
    <property type="protein sequence ID" value="RNA11921.1"/>
    <property type="molecule type" value="Genomic_DNA"/>
</dbReference>
<dbReference type="AlphaFoldDB" id="A0A3M7QLK4"/>
<feature type="transmembrane region" description="Helical" evidence="7">
    <location>
        <begin position="194"/>
        <end position="216"/>
    </location>
</feature>
<dbReference type="Pfam" id="PF00001">
    <property type="entry name" value="7tm_1"/>
    <property type="match status" value="1"/>
</dbReference>
<evidence type="ECO:0000256" key="7">
    <source>
        <dbReference type="SAM" id="Phobius"/>
    </source>
</evidence>
<protein>
    <submittedName>
        <fullName evidence="9">Growth hormone secretagogue receptor type 1-like</fullName>
    </submittedName>
</protein>
<evidence type="ECO:0000313" key="9">
    <source>
        <dbReference type="EMBL" id="RNA11921.1"/>
    </source>
</evidence>
<name>A0A3M7QLK4_BRAPC</name>
<keyword evidence="5" id="KW-0297">G-protein coupled receptor</keyword>
<dbReference type="CDD" id="cd00637">
    <property type="entry name" value="7tm_classA_rhodopsin-like"/>
    <property type="match status" value="1"/>
</dbReference>
<reference evidence="9 10" key="1">
    <citation type="journal article" date="2018" name="Sci. Rep.">
        <title>Genomic signatures of local adaptation to the degree of environmental predictability in rotifers.</title>
        <authorList>
            <person name="Franch-Gras L."/>
            <person name="Hahn C."/>
            <person name="Garcia-Roger E.M."/>
            <person name="Carmona M.J."/>
            <person name="Serra M."/>
            <person name="Gomez A."/>
        </authorList>
    </citation>
    <scope>NUCLEOTIDE SEQUENCE [LARGE SCALE GENOMIC DNA]</scope>
    <source>
        <strain evidence="9">HYR1</strain>
    </source>
</reference>
<keyword evidence="2 5" id="KW-0812">Transmembrane</keyword>
<evidence type="ECO:0000256" key="2">
    <source>
        <dbReference type="ARBA" id="ARBA00022692"/>
    </source>
</evidence>
<evidence type="ECO:0000256" key="4">
    <source>
        <dbReference type="ARBA" id="ARBA00023136"/>
    </source>
</evidence>
<dbReference type="Gene3D" id="1.20.1070.10">
    <property type="entry name" value="Rhodopsin 7-helix transmembrane proteins"/>
    <property type="match status" value="2"/>
</dbReference>
<dbReference type="InterPro" id="IPR000276">
    <property type="entry name" value="GPCR_Rhodpsn"/>
</dbReference>
<evidence type="ECO:0000256" key="6">
    <source>
        <dbReference type="SAM" id="MobiDB-lite"/>
    </source>
</evidence>
<evidence type="ECO:0000256" key="3">
    <source>
        <dbReference type="ARBA" id="ARBA00022989"/>
    </source>
</evidence>
<feature type="domain" description="G-protein coupled receptors family 1 profile" evidence="8">
    <location>
        <begin position="59"/>
        <end position="539"/>
    </location>
</feature>
<evidence type="ECO:0000259" key="8">
    <source>
        <dbReference type="PROSITE" id="PS50262"/>
    </source>
</evidence>
<keyword evidence="10" id="KW-1185">Reference proteome</keyword>
<dbReference type="PROSITE" id="PS50262">
    <property type="entry name" value="G_PROTEIN_RECEP_F1_2"/>
    <property type="match status" value="1"/>
</dbReference>
<dbReference type="PROSITE" id="PS00237">
    <property type="entry name" value="G_PROTEIN_RECEP_F1_1"/>
    <property type="match status" value="1"/>
</dbReference>
<feature type="transmembrane region" description="Helical" evidence="7">
    <location>
        <begin position="261"/>
        <end position="282"/>
    </location>
</feature>
<dbReference type="GO" id="GO:0004930">
    <property type="term" value="F:G protein-coupled receptor activity"/>
    <property type="evidence" value="ECO:0007669"/>
    <property type="project" value="UniProtKB-KW"/>
</dbReference>
<feature type="transmembrane region" description="Helical" evidence="7">
    <location>
        <begin position="482"/>
        <end position="507"/>
    </location>
</feature>
<organism evidence="9 10">
    <name type="scientific">Brachionus plicatilis</name>
    <name type="common">Marine rotifer</name>
    <name type="synonym">Brachionus muelleri</name>
    <dbReference type="NCBI Taxonomy" id="10195"/>
    <lineage>
        <taxon>Eukaryota</taxon>
        <taxon>Metazoa</taxon>
        <taxon>Spiralia</taxon>
        <taxon>Gnathifera</taxon>
        <taxon>Rotifera</taxon>
        <taxon>Eurotatoria</taxon>
        <taxon>Monogononta</taxon>
        <taxon>Pseudotrocha</taxon>
        <taxon>Ploima</taxon>
        <taxon>Brachionidae</taxon>
        <taxon>Brachionus</taxon>
    </lineage>
</organism>
<comment type="subcellular location">
    <subcellularLocation>
        <location evidence="1">Membrane</location>
    </subcellularLocation>
</comment>
<gene>
    <name evidence="9" type="ORF">BpHYR1_017144</name>
</gene>
<keyword evidence="5 9" id="KW-0675">Receptor</keyword>
<sequence length="724" mass="84011">MTEKSHSEIIKFLNFTENYGDYDDLDLSIQAKNLLSMFHNIEKKLSILPVILMIAGTLGNMIAFYVLTRKKLRNQSTMLYFASLTVVDTISLYQCNFKCSKQIFKFFNSKLSIHLKGQYLNCLFRNFNFFYKYRLNSQYQNLEDQSLFLCRYISFMAHFSLQTSAWILTIISIDRYFLITNNYWKQKFSRNIKFSLVVILSLVITIGLINLPVVFYNGKIQNKSFKDLSFTNEIEFLLSQRNREKKVECYTTKFIIFWQKVAFVLECVFPLILMILFNFLLIKQTQKSSKRLNKTDKCAKFKVDIKKSLSVGGSLNPKEFRSSENSQYDFTSSNELKIPKKDGPSLPVSVPEVARSRYLRPFRRGSNRLGKKFKSDETSLNKKDFRTEKKITFEPKCKNLSLSNLAFLNQSKPKEIRKNNSFLTASNALVDKSSIFLNTSISNTSISNRRNDSGETTRSLLLVSDSYRSSRKYYLNYRNRRIVLMLSLLTLSFTISTLPSSIFYTFFRPLINNKPYKRLLTLSFNVLRHLSHTFNFVIYFTSSSVIKQQLKEIFTNKNFGKWSIDCCLNSILGSCTKIKAKNSISSSRNDADVGSKKNVKEGEQSRDEEIRMKIFTVTPSSLPSNEASSSFFQNQNDIEFIDSSICEESLFRNSFINKNERKNSKNDLIKTDNKPSNINVPKLMLNSHFFKVVQPDLDAVNLNFEKYRIPLFSDACFNTMNATG</sequence>
<evidence type="ECO:0000313" key="10">
    <source>
        <dbReference type="Proteomes" id="UP000276133"/>
    </source>
</evidence>
<dbReference type="InterPro" id="IPR052954">
    <property type="entry name" value="GPCR-Ligand_Int"/>
</dbReference>
<dbReference type="STRING" id="10195.A0A3M7QLK4"/>
<comment type="caution">
    <text evidence="9">The sequence shown here is derived from an EMBL/GenBank/DDBJ whole genome shotgun (WGS) entry which is preliminary data.</text>
</comment>
<dbReference type="PRINTS" id="PR00237">
    <property type="entry name" value="GPCRRHODOPSN"/>
</dbReference>
<dbReference type="InterPro" id="IPR017452">
    <property type="entry name" value="GPCR_Rhodpsn_7TM"/>
</dbReference>